<keyword evidence="4 6" id="KW-0238">DNA-binding</keyword>
<evidence type="ECO:0000256" key="2">
    <source>
        <dbReference type="ARBA" id="ARBA00022491"/>
    </source>
</evidence>
<dbReference type="EMBL" id="CP069370">
    <property type="protein sequence ID" value="QYZ68571.1"/>
    <property type="molecule type" value="Genomic_DNA"/>
</dbReference>
<evidence type="ECO:0000256" key="3">
    <source>
        <dbReference type="ARBA" id="ARBA00023015"/>
    </source>
</evidence>
<evidence type="ECO:0000256" key="4">
    <source>
        <dbReference type="ARBA" id="ARBA00023125"/>
    </source>
</evidence>
<dbReference type="GO" id="GO:0046677">
    <property type="term" value="P:response to antibiotic"/>
    <property type="evidence" value="ECO:0007669"/>
    <property type="project" value="InterPro"/>
</dbReference>
<dbReference type="GO" id="GO:0003700">
    <property type="term" value="F:DNA-binding transcription factor activity"/>
    <property type="evidence" value="ECO:0007669"/>
    <property type="project" value="TreeGrafter"/>
</dbReference>
<dbReference type="GO" id="GO:0000976">
    <property type="term" value="F:transcription cis-regulatory region binding"/>
    <property type="evidence" value="ECO:0007669"/>
    <property type="project" value="TreeGrafter"/>
</dbReference>
<evidence type="ECO:0000313" key="9">
    <source>
        <dbReference type="Proteomes" id="UP000826300"/>
    </source>
</evidence>
<reference evidence="8" key="1">
    <citation type="submission" date="2021-02" db="EMBL/GenBank/DDBJ databases">
        <title>Rhodobacter shimadae sp. nov., an aerobic anoxygenic phototrophic bacterium isolated from a hot spring.</title>
        <authorList>
            <person name="Muramatsu S."/>
            <person name="Haruta S."/>
            <person name="Hirose S."/>
            <person name="Hanada S."/>
        </authorList>
    </citation>
    <scope>NUCLEOTIDE SEQUENCE</scope>
    <source>
        <strain evidence="8">N10</strain>
    </source>
</reference>
<keyword evidence="9" id="KW-1185">Reference proteome</keyword>
<keyword evidence="2" id="KW-0678">Repressor</keyword>
<dbReference type="InterPro" id="IPR050109">
    <property type="entry name" value="HTH-type_TetR-like_transc_reg"/>
</dbReference>
<dbReference type="InterPro" id="IPR001647">
    <property type="entry name" value="HTH_TetR"/>
</dbReference>
<evidence type="ECO:0000313" key="8">
    <source>
        <dbReference type="EMBL" id="QYZ68571.1"/>
    </source>
</evidence>
<protein>
    <submittedName>
        <fullName evidence="8">TetR/AcrR family transcriptional regulator C-terminal domain-containing protein</fullName>
    </submittedName>
</protein>
<evidence type="ECO:0000256" key="6">
    <source>
        <dbReference type="PROSITE-ProRule" id="PRU00335"/>
    </source>
</evidence>
<proteinExistence type="predicted"/>
<keyword evidence="3" id="KW-0805">Transcription regulation</keyword>
<accession>A0A8G0ZTD8</accession>
<dbReference type="GO" id="GO:0045892">
    <property type="term" value="P:negative regulation of DNA-templated transcription"/>
    <property type="evidence" value="ECO:0007669"/>
    <property type="project" value="InterPro"/>
</dbReference>
<dbReference type="InterPro" id="IPR004111">
    <property type="entry name" value="Repressor_TetR_C"/>
</dbReference>
<evidence type="ECO:0000259" key="7">
    <source>
        <dbReference type="PROSITE" id="PS50977"/>
    </source>
</evidence>
<dbReference type="RefSeq" id="WP_220660794.1">
    <property type="nucleotide sequence ID" value="NZ_CP069370.1"/>
</dbReference>
<dbReference type="InterPro" id="IPR009057">
    <property type="entry name" value="Homeodomain-like_sf"/>
</dbReference>
<dbReference type="PRINTS" id="PR00455">
    <property type="entry name" value="HTHTETR"/>
</dbReference>
<dbReference type="InterPro" id="IPR036271">
    <property type="entry name" value="Tet_transcr_reg_TetR-rel_C_sf"/>
</dbReference>
<dbReference type="SUPFAM" id="SSF48498">
    <property type="entry name" value="Tetracyclin repressor-like, C-terminal domain"/>
    <property type="match status" value="1"/>
</dbReference>
<dbReference type="InterPro" id="IPR003012">
    <property type="entry name" value="Tet_transcr_reg_TetR"/>
</dbReference>
<dbReference type="Gene3D" id="1.10.10.60">
    <property type="entry name" value="Homeodomain-like"/>
    <property type="match status" value="1"/>
</dbReference>
<dbReference type="Proteomes" id="UP000826300">
    <property type="component" value="Chromosome"/>
</dbReference>
<dbReference type="Pfam" id="PF02909">
    <property type="entry name" value="TetR_C_1"/>
    <property type="match status" value="1"/>
</dbReference>
<feature type="domain" description="HTH tetR-type" evidence="7">
    <location>
        <begin position="2"/>
        <end position="62"/>
    </location>
</feature>
<name>A0A8G0ZTD8_9RHOB</name>
<dbReference type="PANTHER" id="PTHR30055">
    <property type="entry name" value="HTH-TYPE TRANSCRIPTIONAL REGULATOR RUTR"/>
    <property type="match status" value="1"/>
</dbReference>
<dbReference type="AlphaFoldDB" id="A0A8G0ZTD8"/>
<dbReference type="PANTHER" id="PTHR30055:SF151">
    <property type="entry name" value="TRANSCRIPTIONAL REGULATORY PROTEIN"/>
    <property type="match status" value="1"/>
</dbReference>
<evidence type="ECO:0000256" key="1">
    <source>
        <dbReference type="ARBA" id="ARBA00002856"/>
    </source>
</evidence>
<evidence type="ECO:0000256" key="5">
    <source>
        <dbReference type="ARBA" id="ARBA00023163"/>
    </source>
</evidence>
<dbReference type="PRINTS" id="PR00400">
    <property type="entry name" value="TETREPRESSOR"/>
</dbReference>
<dbReference type="KEGG" id="nsm:JO391_12350"/>
<organism evidence="8 9">
    <name type="scientific">Neotabrizicola shimadae</name>
    <dbReference type="NCBI Taxonomy" id="2807096"/>
    <lineage>
        <taxon>Bacteria</taxon>
        <taxon>Pseudomonadati</taxon>
        <taxon>Pseudomonadota</taxon>
        <taxon>Alphaproteobacteria</taxon>
        <taxon>Rhodobacterales</taxon>
        <taxon>Paracoccaceae</taxon>
        <taxon>Neotabrizicola</taxon>
    </lineage>
</organism>
<sequence>MKIDRTHAVKEALALLDEVGLDDLSTRKLAQRLGVQQPALYWHFRDKRALLDAMNAELMARSAHRRPPLPGESWEDFLRAHAIGFRACLLGVRDGARVHAGAHAQPVDLPIAEAQLAILTEAGFPPEDALGALVTLARYVVGFVLEEQAEAAHPPDLETIDAAQFPLLSQAAEAYRQTASDRMFHSGLEVFLTGLASLAVAKGGRQPTSGNS</sequence>
<dbReference type="Gene3D" id="1.10.357.10">
    <property type="entry name" value="Tetracycline Repressor, domain 2"/>
    <property type="match status" value="1"/>
</dbReference>
<gene>
    <name evidence="8" type="ORF">JO391_12350</name>
</gene>
<comment type="function">
    <text evidence="1">TetR is the repressor of the tetracycline resistance element; its N-terminal region forms a helix-turn-helix structure and binds DNA. Binding of tetracycline to TetR reduces the repressor affinity for the tetracycline resistance gene (tetA) promoter operator sites.</text>
</comment>
<dbReference type="PROSITE" id="PS01081">
    <property type="entry name" value="HTH_TETR_1"/>
    <property type="match status" value="1"/>
</dbReference>
<dbReference type="SUPFAM" id="SSF46689">
    <property type="entry name" value="Homeodomain-like"/>
    <property type="match status" value="1"/>
</dbReference>
<feature type="DNA-binding region" description="H-T-H motif" evidence="6">
    <location>
        <begin position="25"/>
        <end position="44"/>
    </location>
</feature>
<keyword evidence="5" id="KW-0804">Transcription</keyword>
<dbReference type="InterPro" id="IPR023772">
    <property type="entry name" value="DNA-bd_HTH_TetR-type_CS"/>
</dbReference>
<dbReference type="Pfam" id="PF00440">
    <property type="entry name" value="TetR_N"/>
    <property type="match status" value="1"/>
</dbReference>
<dbReference type="PROSITE" id="PS50977">
    <property type="entry name" value="HTH_TETR_2"/>
    <property type="match status" value="1"/>
</dbReference>